<accession>A0A1C7MNH8</accession>
<gene>
    <name evidence="2" type="ORF">A0H81_02169</name>
</gene>
<comment type="caution">
    <text evidence="2">The sequence shown here is derived from an EMBL/GenBank/DDBJ whole genome shotgun (WGS) entry which is preliminary data.</text>
</comment>
<evidence type="ECO:0000313" key="2">
    <source>
        <dbReference type="EMBL" id="OBZ78422.1"/>
    </source>
</evidence>
<organism evidence="2 3">
    <name type="scientific">Grifola frondosa</name>
    <name type="common">Maitake</name>
    <name type="synonym">Polyporus frondosus</name>
    <dbReference type="NCBI Taxonomy" id="5627"/>
    <lineage>
        <taxon>Eukaryota</taxon>
        <taxon>Fungi</taxon>
        <taxon>Dikarya</taxon>
        <taxon>Basidiomycota</taxon>
        <taxon>Agaricomycotina</taxon>
        <taxon>Agaricomycetes</taxon>
        <taxon>Polyporales</taxon>
        <taxon>Grifolaceae</taxon>
        <taxon>Grifola</taxon>
    </lineage>
</organism>
<dbReference type="Proteomes" id="UP000092993">
    <property type="component" value="Unassembled WGS sequence"/>
</dbReference>
<dbReference type="EMBL" id="LUGG01000002">
    <property type="protein sequence ID" value="OBZ78422.1"/>
    <property type="molecule type" value="Genomic_DNA"/>
</dbReference>
<feature type="signal peptide" evidence="1">
    <location>
        <begin position="1"/>
        <end position="18"/>
    </location>
</feature>
<sequence>MLDRLLLIALATSSSVSSRGPSFLNTTSAISRTRWAPRLRFVSSFRGSNSSPAASLQLPDLIVSVDALQRHHPDPVVCAAEEVSLVQQRERLLPWRKPVDVAPLLSRGELEQISDLEADGGHSACISAFDCALRHSGLPAF</sequence>
<evidence type="ECO:0000313" key="3">
    <source>
        <dbReference type="Proteomes" id="UP000092993"/>
    </source>
</evidence>
<feature type="chain" id="PRO_5008889234" evidence="1">
    <location>
        <begin position="19"/>
        <end position="141"/>
    </location>
</feature>
<proteinExistence type="predicted"/>
<keyword evidence="3" id="KW-1185">Reference proteome</keyword>
<reference evidence="2 3" key="1">
    <citation type="submission" date="2016-03" db="EMBL/GenBank/DDBJ databases">
        <title>Whole genome sequencing of Grifola frondosa 9006-11.</title>
        <authorList>
            <person name="Min B."/>
            <person name="Park H."/>
            <person name="Kim J.-G."/>
            <person name="Cho H."/>
            <person name="Oh Y.-L."/>
            <person name="Kong W.-S."/>
            <person name="Choi I.-G."/>
        </authorList>
    </citation>
    <scope>NUCLEOTIDE SEQUENCE [LARGE SCALE GENOMIC DNA]</scope>
    <source>
        <strain evidence="2 3">9006-11</strain>
    </source>
</reference>
<name>A0A1C7MNH8_GRIFR</name>
<protein>
    <submittedName>
        <fullName evidence="2">Uncharacterized protein</fullName>
    </submittedName>
</protein>
<dbReference type="AlphaFoldDB" id="A0A1C7MNH8"/>
<evidence type="ECO:0000256" key="1">
    <source>
        <dbReference type="SAM" id="SignalP"/>
    </source>
</evidence>
<keyword evidence="1" id="KW-0732">Signal</keyword>